<evidence type="ECO:0000313" key="6">
    <source>
        <dbReference type="Proteomes" id="UP000799536"/>
    </source>
</evidence>
<dbReference type="PIRSF" id="PIRSF027081">
    <property type="entry name" value="RNase_P/MRP_p29_subunit"/>
    <property type="match status" value="1"/>
</dbReference>
<dbReference type="Pfam" id="PF01868">
    <property type="entry name" value="RNase_P-MRP_p29"/>
    <property type="match status" value="1"/>
</dbReference>
<dbReference type="GO" id="GO:0033204">
    <property type="term" value="F:ribonuclease P RNA binding"/>
    <property type="evidence" value="ECO:0007669"/>
    <property type="project" value="InterPro"/>
</dbReference>
<evidence type="ECO:0000313" key="5">
    <source>
        <dbReference type="EMBL" id="KAF2200097.1"/>
    </source>
</evidence>
<dbReference type="SMART" id="SM00538">
    <property type="entry name" value="POP4"/>
    <property type="match status" value="1"/>
</dbReference>
<comment type="caution">
    <text evidence="5">The sequence shown here is derived from an EMBL/GenBank/DDBJ whole genome shotgun (WGS) entry which is preliminary data.</text>
</comment>
<keyword evidence="3" id="KW-0539">Nucleus</keyword>
<accession>A0A9P4JNK2</accession>
<gene>
    <name evidence="5" type="ORF">GQ43DRAFT_374704</name>
</gene>
<dbReference type="PANTHER" id="PTHR13348">
    <property type="entry name" value="RIBONUCLEASE P SUBUNIT P29"/>
    <property type="match status" value="1"/>
</dbReference>
<comment type="subcellular location">
    <subcellularLocation>
        <location evidence="1">Nucleus</location>
    </subcellularLocation>
</comment>
<dbReference type="GO" id="GO:0005634">
    <property type="term" value="C:nucleus"/>
    <property type="evidence" value="ECO:0007669"/>
    <property type="project" value="UniProtKB-SubCell"/>
</dbReference>
<keyword evidence="3" id="KW-0819">tRNA processing</keyword>
<dbReference type="Proteomes" id="UP000799536">
    <property type="component" value="Unassembled WGS sequence"/>
</dbReference>
<evidence type="ECO:0000256" key="2">
    <source>
        <dbReference type="ARBA" id="ARBA00006181"/>
    </source>
</evidence>
<sequence>MAVPAIHPAHALLRRAHSPDTASTLFQDRASQKPLPLRPSSPDLSARASRRKYKDQKKALAKRRSTLKPRPLSAAQTRKLCIYEIPAEQRKYSIYEPLHNLWLGYIREILGLSEKGNGSAYITPSGAGPLLASADMHGALLEVVRSKCVSRVGLRGIVVRDSKFVFDIITKKNEIKSIPKEHTIFQTQIPFPVQEQDRTPTPLVFEILGESFQNRAPDRVNKKFKMHYQPWL</sequence>
<keyword evidence="6" id="KW-1185">Reference proteome</keyword>
<dbReference type="GO" id="GO:0030677">
    <property type="term" value="C:ribonuclease P complex"/>
    <property type="evidence" value="ECO:0007669"/>
    <property type="project" value="InterPro"/>
</dbReference>
<evidence type="ECO:0000256" key="4">
    <source>
        <dbReference type="SAM" id="MobiDB-lite"/>
    </source>
</evidence>
<dbReference type="AlphaFoldDB" id="A0A9P4JNK2"/>
<dbReference type="OrthoDB" id="124041at2759"/>
<dbReference type="PANTHER" id="PTHR13348:SF0">
    <property type="entry name" value="RIBONUCLEASE P PROTEIN SUBUNIT P29"/>
    <property type="match status" value="1"/>
</dbReference>
<reference evidence="5" key="1">
    <citation type="journal article" date="2020" name="Stud. Mycol.">
        <title>101 Dothideomycetes genomes: a test case for predicting lifestyles and emergence of pathogens.</title>
        <authorList>
            <person name="Haridas S."/>
            <person name="Albert R."/>
            <person name="Binder M."/>
            <person name="Bloem J."/>
            <person name="Labutti K."/>
            <person name="Salamov A."/>
            <person name="Andreopoulos B."/>
            <person name="Baker S."/>
            <person name="Barry K."/>
            <person name="Bills G."/>
            <person name="Bluhm B."/>
            <person name="Cannon C."/>
            <person name="Castanera R."/>
            <person name="Culley D."/>
            <person name="Daum C."/>
            <person name="Ezra D."/>
            <person name="Gonzalez J."/>
            <person name="Henrissat B."/>
            <person name="Kuo A."/>
            <person name="Liang C."/>
            <person name="Lipzen A."/>
            <person name="Lutzoni F."/>
            <person name="Magnuson J."/>
            <person name="Mondo S."/>
            <person name="Nolan M."/>
            <person name="Ohm R."/>
            <person name="Pangilinan J."/>
            <person name="Park H.-J."/>
            <person name="Ramirez L."/>
            <person name="Alfaro M."/>
            <person name="Sun H."/>
            <person name="Tritt A."/>
            <person name="Yoshinaga Y."/>
            <person name="Zwiers L.-H."/>
            <person name="Turgeon B."/>
            <person name="Goodwin S."/>
            <person name="Spatafora J."/>
            <person name="Crous P."/>
            <person name="Grigoriev I."/>
        </authorList>
    </citation>
    <scope>NUCLEOTIDE SEQUENCE</scope>
    <source>
        <strain evidence="5">ATCC 74209</strain>
    </source>
</reference>
<dbReference type="GO" id="GO:0001682">
    <property type="term" value="P:tRNA 5'-leader removal"/>
    <property type="evidence" value="ECO:0007669"/>
    <property type="project" value="InterPro"/>
</dbReference>
<feature type="compositionally biased region" description="Basic residues" evidence="4">
    <location>
        <begin position="48"/>
        <end position="67"/>
    </location>
</feature>
<dbReference type="SUPFAM" id="SSF101744">
    <property type="entry name" value="Rof/RNase P subunit-like"/>
    <property type="match status" value="1"/>
</dbReference>
<dbReference type="InterPro" id="IPR002730">
    <property type="entry name" value="Rpp29/RNP1"/>
</dbReference>
<proteinExistence type="inferred from homology"/>
<dbReference type="Gene3D" id="2.30.30.210">
    <property type="entry name" value="Ribonuclease P/MRP, subunit p29"/>
    <property type="match status" value="1"/>
</dbReference>
<dbReference type="EMBL" id="ML994040">
    <property type="protein sequence ID" value="KAF2200097.1"/>
    <property type="molecule type" value="Genomic_DNA"/>
</dbReference>
<name>A0A9P4JNK2_9PLEO</name>
<dbReference type="GO" id="GO:0000172">
    <property type="term" value="C:ribonuclease MRP complex"/>
    <property type="evidence" value="ECO:0007669"/>
    <property type="project" value="InterPro"/>
</dbReference>
<organism evidence="5 6">
    <name type="scientific">Delitschia confertaspora ATCC 74209</name>
    <dbReference type="NCBI Taxonomy" id="1513339"/>
    <lineage>
        <taxon>Eukaryota</taxon>
        <taxon>Fungi</taxon>
        <taxon>Dikarya</taxon>
        <taxon>Ascomycota</taxon>
        <taxon>Pezizomycotina</taxon>
        <taxon>Dothideomycetes</taxon>
        <taxon>Pleosporomycetidae</taxon>
        <taxon>Pleosporales</taxon>
        <taxon>Delitschiaceae</taxon>
        <taxon>Delitschia</taxon>
    </lineage>
</organism>
<dbReference type="GO" id="GO:0006364">
    <property type="term" value="P:rRNA processing"/>
    <property type="evidence" value="ECO:0007669"/>
    <property type="project" value="TreeGrafter"/>
</dbReference>
<protein>
    <recommendedName>
        <fullName evidence="3">Ribonuclease P protein subunit</fullName>
    </recommendedName>
</protein>
<dbReference type="InterPro" id="IPR023534">
    <property type="entry name" value="Rof/RNase_P-like"/>
</dbReference>
<evidence type="ECO:0000256" key="3">
    <source>
        <dbReference type="PIRNR" id="PIRNR027081"/>
    </source>
</evidence>
<dbReference type="InterPro" id="IPR016848">
    <property type="entry name" value="RNase_P/MRP_Rpp29-subunit"/>
</dbReference>
<dbReference type="InterPro" id="IPR036980">
    <property type="entry name" value="RNase_P/MRP_Rpp29_sf"/>
</dbReference>
<feature type="region of interest" description="Disordered" evidence="4">
    <location>
        <begin position="27"/>
        <end position="72"/>
    </location>
</feature>
<comment type="similarity">
    <text evidence="2">Belongs to the eukaryotic/archaeal RNase P protein component 1 family.</text>
</comment>
<evidence type="ECO:0000256" key="1">
    <source>
        <dbReference type="ARBA" id="ARBA00004123"/>
    </source>
</evidence>
<feature type="compositionally biased region" description="Low complexity" evidence="4">
    <location>
        <begin position="34"/>
        <end position="45"/>
    </location>
</feature>